<keyword evidence="3 9" id="KW-0963">Cytoplasm</keyword>
<dbReference type="AlphaFoldDB" id="A0A386HQ41"/>
<evidence type="ECO:0000256" key="1">
    <source>
        <dbReference type="ARBA" id="ARBA00001286"/>
    </source>
</evidence>
<dbReference type="InterPro" id="IPR023546">
    <property type="entry name" value="MGMT"/>
</dbReference>
<evidence type="ECO:0000256" key="8">
    <source>
        <dbReference type="ARBA" id="ARBA00049348"/>
    </source>
</evidence>
<feature type="active site" description="Nucleophile; methyl group acceptor" evidence="9">
    <location>
        <position position="150"/>
    </location>
</feature>
<dbReference type="InterPro" id="IPR001497">
    <property type="entry name" value="MethylDNA_cys_MeTrfase_AS"/>
</dbReference>
<comment type="miscellaneous">
    <text evidence="9">This enzyme catalyzes only one turnover and therefore is not strictly catalytic. According to one definition, an enzyme is a biocatalyst that acts repeatedly and over many reaction cycles.</text>
</comment>
<comment type="subcellular location">
    <subcellularLocation>
        <location evidence="9">Cytoplasm</location>
    </subcellularLocation>
</comment>
<dbReference type="Proteomes" id="UP000266118">
    <property type="component" value="Chromosome"/>
</dbReference>
<keyword evidence="5 9" id="KW-0808">Transferase</keyword>
<dbReference type="SUPFAM" id="SSF46767">
    <property type="entry name" value="Methylated DNA-protein cysteine methyltransferase, C-terminal domain"/>
    <property type="match status" value="1"/>
</dbReference>
<dbReference type="Gene3D" id="1.10.10.10">
    <property type="entry name" value="Winged helix-like DNA-binding domain superfamily/Winged helix DNA-binding domain"/>
    <property type="match status" value="1"/>
</dbReference>
<comment type="catalytic activity">
    <reaction evidence="8 9">
        <text>a 6-O-methyl-2'-deoxyguanosine in DNA + L-cysteinyl-[protein] = S-methyl-L-cysteinyl-[protein] + a 2'-deoxyguanosine in DNA</text>
        <dbReference type="Rhea" id="RHEA:24000"/>
        <dbReference type="Rhea" id="RHEA-COMP:10131"/>
        <dbReference type="Rhea" id="RHEA-COMP:10132"/>
        <dbReference type="Rhea" id="RHEA-COMP:11367"/>
        <dbReference type="Rhea" id="RHEA-COMP:11368"/>
        <dbReference type="ChEBI" id="CHEBI:29950"/>
        <dbReference type="ChEBI" id="CHEBI:82612"/>
        <dbReference type="ChEBI" id="CHEBI:85445"/>
        <dbReference type="ChEBI" id="CHEBI:85448"/>
        <dbReference type="EC" id="2.1.1.63"/>
    </reaction>
</comment>
<dbReference type="InterPro" id="IPR014048">
    <property type="entry name" value="MethylDNA_cys_MeTrfase_DNA-bd"/>
</dbReference>
<dbReference type="GO" id="GO:0032259">
    <property type="term" value="P:methylation"/>
    <property type="evidence" value="ECO:0007669"/>
    <property type="project" value="UniProtKB-KW"/>
</dbReference>
<dbReference type="Gene3D" id="3.30.160.70">
    <property type="entry name" value="Methylated DNA-protein cysteine methyltransferase domain"/>
    <property type="match status" value="1"/>
</dbReference>
<dbReference type="NCBIfam" id="TIGR00589">
    <property type="entry name" value="ogt"/>
    <property type="match status" value="1"/>
</dbReference>
<dbReference type="InterPro" id="IPR008332">
    <property type="entry name" value="MethylG_MeTrfase_N"/>
</dbReference>
<dbReference type="EMBL" id="CP032489">
    <property type="protein sequence ID" value="AYD47561.1"/>
    <property type="molecule type" value="Genomic_DNA"/>
</dbReference>
<accession>A0A386HQ41</accession>
<organism evidence="12 13">
    <name type="scientific">Arachidicoccus soli</name>
    <dbReference type="NCBI Taxonomy" id="2341117"/>
    <lineage>
        <taxon>Bacteria</taxon>
        <taxon>Pseudomonadati</taxon>
        <taxon>Bacteroidota</taxon>
        <taxon>Chitinophagia</taxon>
        <taxon>Chitinophagales</taxon>
        <taxon>Chitinophagaceae</taxon>
        <taxon>Arachidicoccus</taxon>
    </lineage>
</organism>
<evidence type="ECO:0000259" key="11">
    <source>
        <dbReference type="Pfam" id="PF02870"/>
    </source>
</evidence>
<comment type="similarity">
    <text evidence="2 9">Belongs to the MGMT family.</text>
</comment>
<dbReference type="GO" id="GO:0005737">
    <property type="term" value="C:cytoplasm"/>
    <property type="evidence" value="ECO:0007669"/>
    <property type="project" value="UniProtKB-SubCell"/>
</dbReference>
<reference evidence="12 13" key="1">
    <citation type="submission" date="2018-09" db="EMBL/GenBank/DDBJ databases">
        <title>Arachidicoccus sp. nov., a bacterium isolated from soil.</title>
        <authorList>
            <person name="Weon H.-Y."/>
            <person name="Kwon S.-W."/>
            <person name="Lee S.A."/>
        </authorList>
    </citation>
    <scope>NUCLEOTIDE SEQUENCE [LARGE SCALE GENOMIC DNA]</scope>
    <source>
        <strain evidence="12 13">KIS59-12</strain>
    </source>
</reference>
<dbReference type="PANTHER" id="PTHR10815:SF13">
    <property type="entry name" value="METHYLATED-DNA--PROTEIN-CYSTEINE METHYLTRANSFERASE"/>
    <property type="match status" value="1"/>
</dbReference>
<dbReference type="InterPro" id="IPR036388">
    <property type="entry name" value="WH-like_DNA-bd_sf"/>
</dbReference>
<keyword evidence="4 9" id="KW-0489">Methyltransferase</keyword>
<evidence type="ECO:0000313" key="13">
    <source>
        <dbReference type="Proteomes" id="UP000266118"/>
    </source>
</evidence>
<dbReference type="Pfam" id="PF01035">
    <property type="entry name" value="DNA_binding_1"/>
    <property type="match status" value="1"/>
</dbReference>
<dbReference type="EC" id="2.1.1.63" evidence="9"/>
<proteinExistence type="inferred from homology"/>
<evidence type="ECO:0000256" key="5">
    <source>
        <dbReference type="ARBA" id="ARBA00022679"/>
    </source>
</evidence>
<dbReference type="PANTHER" id="PTHR10815">
    <property type="entry name" value="METHYLATED-DNA--PROTEIN-CYSTEINE METHYLTRANSFERASE"/>
    <property type="match status" value="1"/>
</dbReference>
<comment type="function">
    <text evidence="9">Involved in the cellular defense against the biological effects of O6-methylguanine (O6-MeG) and O4-methylthymine (O4-MeT) in DNA. Repairs the methylated nucleobase in DNA by stoichiometrically transferring the methyl group to a cysteine residue in the enzyme. This is a suicide reaction: the enzyme is irreversibly inactivated.</text>
</comment>
<gene>
    <name evidence="12" type="ORF">D6B99_08065</name>
</gene>
<dbReference type="SUPFAM" id="SSF53155">
    <property type="entry name" value="Methylated DNA-protein cysteine methyltransferase domain"/>
    <property type="match status" value="1"/>
</dbReference>
<evidence type="ECO:0000313" key="12">
    <source>
        <dbReference type="EMBL" id="AYD47561.1"/>
    </source>
</evidence>
<keyword evidence="7 9" id="KW-0234">DNA repair</keyword>
<name>A0A386HQ41_9BACT</name>
<keyword evidence="13" id="KW-1185">Reference proteome</keyword>
<feature type="domain" description="Methylated-DNA-[protein]-cysteine S-methyltransferase DNA binding" evidence="10">
    <location>
        <begin position="99"/>
        <end position="179"/>
    </location>
</feature>
<evidence type="ECO:0000256" key="2">
    <source>
        <dbReference type="ARBA" id="ARBA00008711"/>
    </source>
</evidence>
<dbReference type="InterPro" id="IPR036631">
    <property type="entry name" value="MGMT_N_sf"/>
</dbReference>
<dbReference type="PROSITE" id="PS00374">
    <property type="entry name" value="MGMT"/>
    <property type="match status" value="1"/>
</dbReference>
<protein>
    <recommendedName>
        <fullName evidence="9">Methylated-DNA--protein-cysteine methyltransferase</fullName>
        <ecNumber evidence="9">2.1.1.63</ecNumber>
    </recommendedName>
    <alternativeName>
        <fullName evidence="9">6-O-methylguanine-DNA methyltransferase</fullName>
        <shortName evidence="9">MGMT</shortName>
    </alternativeName>
    <alternativeName>
        <fullName evidence="9">O-6-methylguanine-DNA-alkyltransferase</fullName>
    </alternativeName>
</protein>
<evidence type="ECO:0000256" key="4">
    <source>
        <dbReference type="ARBA" id="ARBA00022603"/>
    </source>
</evidence>
<dbReference type="FunFam" id="1.10.10.10:FF:000214">
    <property type="entry name" value="Methylated-DNA--protein-cysteine methyltransferase"/>
    <property type="match status" value="1"/>
</dbReference>
<evidence type="ECO:0000256" key="6">
    <source>
        <dbReference type="ARBA" id="ARBA00022763"/>
    </source>
</evidence>
<dbReference type="HAMAP" id="MF_00772">
    <property type="entry name" value="OGT"/>
    <property type="match status" value="1"/>
</dbReference>
<sequence>MIFRRKQSNIAFSKKSSISRYYITFTKDTMLYYSYIETPVGLMQIEANEVATTSILFVDEKEDDIEESSLTKMAAKQLNEYFDKKRKSFNIPLAIDGSAFQQSVWEHVEGIPFGKTATYLHVSKQLNNAGSVRAVGAANGKNRFAIVIPCHRVIAANGGLTGYAWGLWRKEWLLQHEGVIKQTKLFD</sequence>
<dbReference type="InterPro" id="IPR036217">
    <property type="entry name" value="MethylDNA_cys_MeTrfase_DNAb"/>
</dbReference>
<keyword evidence="6 9" id="KW-0227">DNA damage</keyword>
<dbReference type="KEGG" id="ark:D6B99_08065"/>
<evidence type="ECO:0000259" key="10">
    <source>
        <dbReference type="Pfam" id="PF01035"/>
    </source>
</evidence>
<evidence type="ECO:0000256" key="7">
    <source>
        <dbReference type="ARBA" id="ARBA00023204"/>
    </source>
</evidence>
<dbReference type="OrthoDB" id="9802228at2"/>
<evidence type="ECO:0000256" key="9">
    <source>
        <dbReference type="HAMAP-Rule" id="MF_00772"/>
    </source>
</evidence>
<feature type="domain" description="Methylguanine DNA methyltransferase ribonuclease-like" evidence="11">
    <location>
        <begin position="31"/>
        <end position="95"/>
    </location>
</feature>
<dbReference type="CDD" id="cd06445">
    <property type="entry name" value="ATase"/>
    <property type="match status" value="1"/>
</dbReference>
<comment type="catalytic activity">
    <reaction evidence="1 9">
        <text>a 4-O-methyl-thymidine in DNA + L-cysteinyl-[protein] = a thymidine in DNA + S-methyl-L-cysteinyl-[protein]</text>
        <dbReference type="Rhea" id="RHEA:53428"/>
        <dbReference type="Rhea" id="RHEA-COMP:10131"/>
        <dbReference type="Rhea" id="RHEA-COMP:10132"/>
        <dbReference type="Rhea" id="RHEA-COMP:13555"/>
        <dbReference type="Rhea" id="RHEA-COMP:13556"/>
        <dbReference type="ChEBI" id="CHEBI:29950"/>
        <dbReference type="ChEBI" id="CHEBI:82612"/>
        <dbReference type="ChEBI" id="CHEBI:137386"/>
        <dbReference type="ChEBI" id="CHEBI:137387"/>
        <dbReference type="EC" id="2.1.1.63"/>
    </reaction>
</comment>
<evidence type="ECO:0000256" key="3">
    <source>
        <dbReference type="ARBA" id="ARBA00022490"/>
    </source>
</evidence>
<dbReference type="GO" id="GO:0003908">
    <property type="term" value="F:methylated-DNA-[protein]-cysteine S-methyltransferase activity"/>
    <property type="evidence" value="ECO:0007669"/>
    <property type="project" value="UniProtKB-UniRule"/>
</dbReference>
<dbReference type="GO" id="GO:0006307">
    <property type="term" value="P:DNA alkylation repair"/>
    <property type="evidence" value="ECO:0007669"/>
    <property type="project" value="UniProtKB-UniRule"/>
</dbReference>
<dbReference type="Pfam" id="PF02870">
    <property type="entry name" value="Methyltransf_1N"/>
    <property type="match status" value="1"/>
</dbReference>